<protein>
    <submittedName>
        <fullName evidence="2">Branched-chain amino acid transport ATP-binding protein LivF</fullName>
    </submittedName>
</protein>
<keyword evidence="2" id="KW-0547">Nucleotide-binding</keyword>
<feature type="non-terminal residue" evidence="2">
    <location>
        <position position="238"/>
    </location>
</feature>
<evidence type="ECO:0000256" key="1">
    <source>
        <dbReference type="SAM" id="MobiDB-lite"/>
    </source>
</evidence>
<organism evidence="2">
    <name type="scientific">uncultured Craurococcus sp</name>
    <dbReference type="NCBI Taxonomy" id="1135998"/>
    <lineage>
        <taxon>Bacteria</taxon>
        <taxon>Pseudomonadati</taxon>
        <taxon>Pseudomonadota</taxon>
        <taxon>Alphaproteobacteria</taxon>
        <taxon>Acetobacterales</taxon>
        <taxon>Acetobacteraceae</taxon>
        <taxon>Craurococcus</taxon>
        <taxon>environmental samples</taxon>
    </lineage>
</organism>
<sequence length="238" mass="26794">ERDPGALRRPCRLWRLPGALRHRPPRRAGRGRGRRRAERRRQDHPAPRHLRPDPPDRRQPPLRRDGPGGDARPSPALARHRPCAGEPPPLPAPHGRGEPEGRRLLPCRPRAFRRAARPGLRPLPPHEAAPPPARRHPLGRRAADVRHRPRADVRPAHPAARRALGRPRPDRREAGLRPGAEDPRGGADGADRRAERGAGAARRRPRLCAGDRPRRRRGPLGRSRRRPGHPPQLSWRAL</sequence>
<feature type="compositionally biased region" description="Pro residues" evidence="1">
    <location>
        <begin position="121"/>
        <end position="132"/>
    </location>
</feature>
<dbReference type="GO" id="GO:0005524">
    <property type="term" value="F:ATP binding"/>
    <property type="evidence" value="ECO:0007669"/>
    <property type="project" value="UniProtKB-KW"/>
</dbReference>
<accession>A0A6J4H604</accession>
<gene>
    <name evidence="2" type="ORF">AVDCRST_MAG27-6</name>
</gene>
<evidence type="ECO:0000313" key="2">
    <source>
        <dbReference type="EMBL" id="CAA9213444.1"/>
    </source>
</evidence>
<feature type="compositionally biased region" description="Basic and acidic residues" evidence="1">
    <location>
        <begin position="167"/>
        <end position="196"/>
    </location>
</feature>
<feature type="compositionally biased region" description="Basic residues" evidence="1">
    <location>
        <begin position="20"/>
        <end position="39"/>
    </location>
</feature>
<feature type="region of interest" description="Disordered" evidence="1">
    <location>
        <begin position="1"/>
        <end position="238"/>
    </location>
</feature>
<dbReference type="AlphaFoldDB" id="A0A6J4H604"/>
<feature type="compositionally biased region" description="Basic and acidic residues" evidence="1">
    <location>
        <begin position="40"/>
        <end position="67"/>
    </location>
</feature>
<feature type="compositionally biased region" description="Basic and acidic residues" evidence="1">
    <location>
        <begin position="141"/>
        <end position="155"/>
    </location>
</feature>
<proteinExistence type="predicted"/>
<feature type="compositionally biased region" description="Basic residues" evidence="1">
    <location>
        <begin position="213"/>
        <end position="228"/>
    </location>
</feature>
<reference evidence="2" key="1">
    <citation type="submission" date="2020-02" db="EMBL/GenBank/DDBJ databases">
        <authorList>
            <person name="Meier V. D."/>
        </authorList>
    </citation>
    <scope>NUCLEOTIDE SEQUENCE</scope>
    <source>
        <strain evidence="2">AVDCRST_MAG27</strain>
    </source>
</reference>
<dbReference type="EMBL" id="CADCTD010000002">
    <property type="protein sequence ID" value="CAA9213444.1"/>
    <property type="molecule type" value="Genomic_DNA"/>
</dbReference>
<keyword evidence="2" id="KW-0067">ATP-binding</keyword>
<feature type="non-terminal residue" evidence="2">
    <location>
        <position position="1"/>
    </location>
</feature>
<name>A0A6J4H604_9PROT</name>